<dbReference type="InterPro" id="IPR008613">
    <property type="entry name" value="Excalibur_Ca-bd_domain"/>
</dbReference>
<dbReference type="InterPro" id="IPR005543">
    <property type="entry name" value="PASTA_dom"/>
</dbReference>
<feature type="domain" description="Excalibur calcium-binding" evidence="3">
    <location>
        <begin position="302"/>
        <end position="338"/>
    </location>
</feature>
<evidence type="ECO:0000256" key="1">
    <source>
        <dbReference type="SAM" id="MobiDB-lite"/>
    </source>
</evidence>
<keyword evidence="2" id="KW-0812">Transmembrane</keyword>
<reference evidence="4 5" key="1">
    <citation type="submission" date="2020-08" db="EMBL/GenBank/DDBJ databases">
        <title>Genomic Encyclopedia of Type Strains, Phase III (KMG-III): the genomes of soil and plant-associated and newly described type strains.</title>
        <authorList>
            <person name="Whitman W."/>
        </authorList>
    </citation>
    <scope>NUCLEOTIDE SEQUENCE [LARGE SCALE GENOMIC DNA]</scope>
    <source>
        <strain evidence="4 5">SFB5A</strain>
    </source>
</reference>
<organism evidence="4 5">
    <name type="scientific">Streptomyces nymphaeiformis</name>
    <dbReference type="NCBI Taxonomy" id="2663842"/>
    <lineage>
        <taxon>Bacteria</taxon>
        <taxon>Bacillati</taxon>
        <taxon>Actinomycetota</taxon>
        <taxon>Actinomycetes</taxon>
        <taxon>Kitasatosporales</taxon>
        <taxon>Streptomycetaceae</taxon>
        <taxon>Streptomyces</taxon>
    </lineage>
</organism>
<proteinExistence type="predicted"/>
<feature type="compositionally biased region" description="Gly residues" evidence="1">
    <location>
        <begin position="285"/>
        <end position="296"/>
    </location>
</feature>
<keyword evidence="2" id="KW-1133">Transmembrane helix</keyword>
<dbReference type="Proteomes" id="UP000582643">
    <property type="component" value="Unassembled WGS sequence"/>
</dbReference>
<dbReference type="CDD" id="cd06577">
    <property type="entry name" value="PASTA_pknB"/>
    <property type="match status" value="2"/>
</dbReference>
<feature type="region of interest" description="Disordered" evidence="1">
    <location>
        <begin position="266"/>
        <end position="296"/>
    </location>
</feature>
<evidence type="ECO:0000256" key="2">
    <source>
        <dbReference type="SAM" id="Phobius"/>
    </source>
</evidence>
<evidence type="ECO:0000313" key="5">
    <source>
        <dbReference type="Proteomes" id="UP000582643"/>
    </source>
</evidence>
<evidence type="ECO:0000313" key="4">
    <source>
        <dbReference type="EMBL" id="MBB4979809.1"/>
    </source>
</evidence>
<keyword evidence="2" id="KW-0472">Membrane</keyword>
<dbReference type="AlphaFoldDB" id="A0A7W7TUZ1"/>
<evidence type="ECO:0000259" key="3">
    <source>
        <dbReference type="SMART" id="SM00894"/>
    </source>
</evidence>
<keyword evidence="5" id="KW-1185">Reference proteome</keyword>
<name>A0A7W7TUZ1_9ACTN</name>
<dbReference type="SMART" id="SM00894">
    <property type="entry name" value="Excalibur"/>
    <property type="match status" value="1"/>
</dbReference>
<feature type="compositionally biased region" description="Basic and acidic residues" evidence="1">
    <location>
        <begin position="327"/>
        <end position="340"/>
    </location>
</feature>
<sequence>MGVSLDKGPVREVPWWRRPGFVVFCLVLMPPAGMILAWRTRWSPGRKVLATVLSGVWFVAVGTSDGPADKPAVADGKPRVAAFPSFTPYTPPTPTPRPVVRRVVADYTGQNLEAASQAAYEAGFRARSHDATEADKMQLVDRNWKVCFQEPAAGETATAEEGRRIRIEFAVVRKSSPCPARDGEAVVFPKVPNVVGKTFAAGSALLRKVGLNEIRGASVYTDVDLAARHDDWRICFQDPEAGEDVDGPEYMSVRLSLARPGLSCPSEDFARLHPDPDPDPDRNGSGSGSGSGSGGSGGGLAYYKNCDAVRAAGKAPIYRGQPGYRSGLDRDGDGKACDWS</sequence>
<dbReference type="Gene3D" id="3.30.10.20">
    <property type="match status" value="1"/>
</dbReference>
<protein>
    <submittedName>
        <fullName evidence="4">Beta-lactam-binding protein with PASTA domain</fullName>
    </submittedName>
</protein>
<dbReference type="RefSeq" id="WP_312883021.1">
    <property type="nucleotide sequence ID" value="NZ_JACHJY010000001.1"/>
</dbReference>
<dbReference type="EMBL" id="JACHJY010000001">
    <property type="protein sequence ID" value="MBB4979809.1"/>
    <property type="molecule type" value="Genomic_DNA"/>
</dbReference>
<dbReference type="Pfam" id="PF05901">
    <property type="entry name" value="Excalibur"/>
    <property type="match status" value="1"/>
</dbReference>
<gene>
    <name evidence="4" type="ORF">GGE06_000697</name>
</gene>
<accession>A0A7W7TUZ1</accession>
<feature type="region of interest" description="Disordered" evidence="1">
    <location>
        <begin position="317"/>
        <end position="340"/>
    </location>
</feature>
<feature type="compositionally biased region" description="Basic and acidic residues" evidence="1">
    <location>
        <begin position="268"/>
        <end position="282"/>
    </location>
</feature>
<comment type="caution">
    <text evidence="4">The sequence shown here is derived from an EMBL/GenBank/DDBJ whole genome shotgun (WGS) entry which is preliminary data.</text>
</comment>
<feature type="transmembrane region" description="Helical" evidence="2">
    <location>
        <begin position="20"/>
        <end position="38"/>
    </location>
</feature>